<sequence>MGPAAGRPPPATDPVREPAALPSSPLPGGDGSARAADPTGGGVTTGGRGSSPPQRRRERTGCGSGGWAADDWWSRLLPSPAVTGAHGRRIRPAGG</sequence>
<gene>
    <name evidence="2" type="ordered locus">Os09g0289200</name>
    <name evidence="2" type="ORF">OSNPB_090289200</name>
</gene>
<dbReference type="InParanoid" id="A0A0N7KQI1"/>
<dbReference type="Proteomes" id="UP000059680">
    <property type="component" value="Chromosome 9"/>
</dbReference>
<dbReference type="EMBL" id="AP014965">
    <property type="protein sequence ID" value="BAT07282.1"/>
    <property type="molecule type" value="Genomic_DNA"/>
</dbReference>
<evidence type="ECO:0000256" key="1">
    <source>
        <dbReference type="SAM" id="MobiDB-lite"/>
    </source>
</evidence>
<feature type="region of interest" description="Disordered" evidence="1">
    <location>
        <begin position="1"/>
        <end position="71"/>
    </location>
</feature>
<evidence type="ECO:0000313" key="3">
    <source>
        <dbReference type="Proteomes" id="UP000059680"/>
    </source>
</evidence>
<feature type="compositionally biased region" description="Gly residues" evidence="1">
    <location>
        <begin position="39"/>
        <end position="49"/>
    </location>
</feature>
<feature type="compositionally biased region" description="Pro residues" evidence="1">
    <location>
        <begin position="1"/>
        <end position="12"/>
    </location>
</feature>
<evidence type="ECO:0000313" key="2">
    <source>
        <dbReference type="EMBL" id="BAT07282.1"/>
    </source>
</evidence>
<organism evidence="2 3">
    <name type="scientific">Oryza sativa subsp. japonica</name>
    <name type="common">Rice</name>
    <dbReference type="NCBI Taxonomy" id="39947"/>
    <lineage>
        <taxon>Eukaryota</taxon>
        <taxon>Viridiplantae</taxon>
        <taxon>Streptophyta</taxon>
        <taxon>Embryophyta</taxon>
        <taxon>Tracheophyta</taxon>
        <taxon>Spermatophyta</taxon>
        <taxon>Magnoliopsida</taxon>
        <taxon>Liliopsida</taxon>
        <taxon>Poales</taxon>
        <taxon>Poaceae</taxon>
        <taxon>BOP clade</taxon>
        <taxon>Oryzoideae</taxon>
        <taxon>Oryzeae</taxon>
        <taxon>Oryzinae</taxon>
        <taxon>Oryza</taxon>
        <taxon>Oryza sativa</taxon>
    </lineage>
</organism>
<protein>
    <submittedName>
        <fullName evidence="2">Os09g0289200 protein</fullName>
    </submittedName>
</protein>
<name>A0A0N7KQI1_ORYSJ</name>
<keyword evidence="3" id="KW-1185">Reference proteome</keyword>
<accession>A0A0N7KQI1</accession>
<dbReference type="AlphaFoldDB" id="A0A0N7KQI1"/>
<reference evidence="3" key="1">
    <citation type="journal article" date="2005" name="Nature">
        <title>The map-based sequence of the rice genome.</title>
        <authorList>
            <consortium name="International rice genome sequencing project (IRGSP)"/>
            <person name="Matsumoto T."/>
            <person name="Wu J."/>
            <person name="Kanamori H."/>
            <person name="Katayose Y."/>
            <person name="Fujisawa M."/>
            <person name="Namiki N."/>
            <person name="Mizuno H."/>
            <person name="Yamamoto K."/>
            <person name="Antonio B.A."/>
            <person name="Baba T."/>
            <person name="Sakata K."/>
            <person name="Nagamura Y."/>
            <person name="Aoki H."/>
            <person name="Arikawa K."/>
            <person name="Arita K."/>
            <person name="Bito T."/>
            <person name="Chiden Y."/>
            <person name="Fujitsuka N."/>
            <person name="Fukunaka R."/>
            <person name="Hamada M."/>
            <person name="Harada C."/>
            <person name="Hayashi A."/>
            <person name="Hijishita S."/>
            <person name="Honda M."/>
            <person name="Hosokawa S."/>
            <person name="Ichikawa Y."/>
            <person name="Idonuma A."/>
            <person name="Iijima M."/>
            <person name="Ikeda M."/>
            <person name="Ikeno M."/>
            <person name="Ito K."/>
            <person name="Ito S."/>
            <person name="Ito T."/>
            <person name="Ito Y."/>
            <person name="Ito Y."/>
            <person name="Iwabuchi A."/>
            <person name="Kamiya K."/>
            <person name="Karasawa W."/>
            <person name="Kurita K."/>
            <person name="Katagiri S."/>
            <person name="Kikuta A."/>
            <person name="Kobayashi H."/>
            <person name="Kobayashi N."/>
            <person name="Machita K."/>
            <person name="Maehara T."/>
            <person name="Masukawa M."/>
            <person name="Mizubayashi T."/>
            <person name="Mukai Y."/>
            <person name="Nagasaki H."/>
            <person name="Nagata Y."/>
            <person name="Naito S."/>
            <person name="Nakashima M."/>
            <person name="Nakama Y."/>
            <person name="Nakamichi Y."/>
            <person name="Nakamura M."/>
            <person name="Meguro A."/>
            <person name="Negishi M."/>
            <person name="Ohta I."/>
            <person name="Ohta T."/>
            <person name="Okamoto M."/>
            <person name="Ono N."/>
            <person name="Saji S."/>
            <person name="Sakaguchi M."/>
            <person name="Sakai K."/>
            <person name="Shibata M."/>
            <person name="Shimokawa T."/>
            <person name="Song J."/>
            <person name="Takazaki Y."/>
            <person name="Terasawa K."/>
            <person name="Tsugane M."/>
            <person name="Tsuji K."/>
            <person name="Ueda S."/>
            <person name="Waki K."/>
            <person name="Yamagata H."/>
            <person name="Yamamoto M."/>
            <person name="Yamamoto S."/>
            <person name="Yamane H."/>
            <person name="Yoshiki S."/>
            <person name="Yoshihara R."/>
            <person name="Yukawa K."/>
            <person name="Zhong H."/>
            <person name="Yano M."/>
            <person name="Yuan Q."/>
            <person name="Ouyang S."/>
            <person name="Liu J."/>
            <person name="Jones K.M."/>
            <person name="Gansberger K."/>
            <person name="Moffat K."/>
            <person name="Hill J."/>
            <person name="Bera J."/>
            <person name="Fadrosh D."/>
            <person name="Jin S."/>
            <person name="Johri S."/>
            <person name="Kim M."/>
            <person name="Overton L."/>
            <person name="Reardon M."/>
            <person name="Tsitrin T."/>
            <person name="Vuong H."/>
            <person name="Weaver B."/>
            <person name="Ciecko A."/>
            <person name="Tallon L."/>
            <person name="Jackson J."/>
            <person name="Pai G."/>
            <person name="Aken S.V."/>
            <person name="Utterback T."/>
            <person name="Reidmuller S."/>
            <person name="Feldblyum T."/>
            <person name="Hsiao J."/>
            <person name="Zismann V."/>
            <person name="Iobst S."/>
            <person name="de Vazeille A.R."/>
            <person name="Buell C.R."/>
            <person name="Ying K."/>
            <person name="Li Y."/>
            <person name="Lu T."/>
            <person name="Huang Y."/>
            <person name="Zhao Q."/>
            <person name="Feng Q."/>
            <person name="Zhang L."/>
            <person name="Zhu J."/>
            <person name="Weng Q."/>
            <person name="Mu J."/>
            <person name="Lu Y."/>
            <person name="Fan D."/>
            <person name="Liu Y."/>
            <person name="Guan J."/>
            <person name="Zhang Y."/>
            <person name="Yu S."/>
            <person name="Liu X."/>
            <person name="Zhang Y."/>
            <person name="Hong G."/>
            <person name="Han B."/>
            <person name="Choisne N."/>
            <person name="Demange N."/>
            <person name="Orjeda G."/>
            <person name="Samain S."/>
            <person name="Cattolico L."/>
            <person name="Pelletier E."/>
            <person name="Couloux A."/>
            <person name="Segurens B."/>
            <person name="Wincker P."/>
            <person name="D'Hont A."/>
            <person name="Scarpelli C."/>
            <person name="Weissenbach J."/>
            <person name="Salanoubat M."/>
            <person name="Quetier F."/>
            <person name="Yu Y."/>
            <person name="Kim H.R."/>
            <person name="Rambo T."/>
            <person name="Currie J."/>
            <person name="Collura K."/>
            <person name="Luo M."/>
            <person name="Yang T."/>
            <person name="Ammiraju J.S.S."/>
            <person name="Engler F."/>
            <person name="Soderlund C."/>
            <person name="Wing R.A."/>
            <person name="Palmer L.E."/>
            <person name="de la Bastide M."/>
            <person name="Spiegel L."/>
            <person name="Nascimento L."/>
            <person name="Zutavern T."/>
            <person name="O'Shaughnessy A."/>
            <person name="Dike S."/>
            <person name="Dedhia N."/>
            <person name="Preston R."/>
            <person name="Balija V."/>
            <person name="McCombie W.R."/>
            <person name="Chow T."/>
            <person name="Chen H."/>
            <person name="Chung M."/>
            <person name="Chen C."/>
            <person name="Shaw J."/>
            <person name="Wu H."/>
            <person name="Hsiao K."/>
            <person name="Chao Y."/>
            <person name="Chu M."/>
            <person name="Cheng C."/>
            <person name="Hour A."/>
            <person name="Lee P."/>
            <person name="Lin S."/>
            <person name="Lin Y."/>
            <person name="Liou J."/>
            <person name="Liu S."/>
            <person name="Hsing Y."/>
            <person name="Raghuvanshi S."/>
            <person name="Mohanty A."/>
            <person name="Bharti A.K."/>
            <person name="Gaur A."/>
            <person name="Gupta V."/>
            <person name="Kumar D."/>
            <person name="Ravi V."/>
            <person name="Vij S."/>
            <person name="Kapur A."/>
            <person name="Khurana P."/>
            <person name="Khurana P."/>
            <person name="Khurana J.P."/>
            <person name="Tyagi A.K."/>
            <person name="Gaikwad K."/>
            <person name="Singh A."/>
            <person name="Dalal V."/>
            <person name="Srivastava S."/>
            <person name="Dixit A."/>
            <person name="Pal A.K."/>
            <person name="Ghazi I.A."/>
            <person name="Yadav M."/>
            <person name="Pandit A."/>
            <person name="Bhargava A."/>
            <person name="Sureshbabu K."/>
            <person name="Batra K."/>
            <person name="Sharma T.R."/>
            <person name="Mohapatra T."/>
            <person name="Singh N.K."/>
            <person name="Messing J."/>
            <person name="Nelson A.B."/>
            <person name="Fuks G."/>
            <person name="Kavchok S."/>
            <person name="Keizer G."/>
            <person name="Linton E."/>
            <person name="Llaca V."/>
            <person name="Song R."/>
            <person name="Tanyolac B."/>
            <person name="Young S."/>
            <person name="Ho-Il K."/>
            <person name="Hahn J.H."/>
            <person name="Sangsakoo G."/>
            <person name="Vanavichit A."/>
            <person name="de Mattos Luiz.A.T."/>
            <person name="Zimmer P.D."/>
            <person name="Malone G."/>
            <person name="Dellagostin O."/>
            <person name="de Oliveira A.C."/>
            <person name="Bevan M."/>
            <person name="Bancroft I."/>
            <person name="Minx P."/>
            <person name="Cordum H."/>
            <person name="Wilson R."/>
            <person name="Cheng Z."/>
            <person name="Jin W."/>
            <person name="Jiang J."/>
            <person name="Leong S.A."/>
            <person name="Iwama H."/>
            <person name="Gojobori T."/>
            <person name="Itoh T."/>
            <person name="Niimura Y."/>
            <person name="Fujii Y."/>
            <person name="Habara T."/>
            <person name="Sakai H."/>
            <person name="Sato Y."/>
            <person name="Wilson G."/>
            <person name="Kumar K."/>
            <person name="McCouch S."/>
            <person name="Juretic N."/>
            <person name="Hoen D."/>
            <person name="Wright S."/>
            <person name="Bruskiewich R."/>
            <person name="Bureau T."/>
            <person name="Miyao A."/>
            <person name="Hirochika H."/>
            <person name="Nishikawa T."/>
            <person name="Kadowaki K."/>
            <person name="Sugiura M."/>
            <person name="Burr B."/>
            <person name="Sasaki T."/>
        </authorList>
    </citation>
    <scope>NUCLEOTIDE SEQUENCE [LARGE SCALE GENOMIC DNA]</scope>
    <source>
        <strain evidence="3">cv. Nipponbare</strain>
    </source>
</reference>
<reference evidence="2 3" key="2">
    <citation type="journal article" date="2013" name="Plant Cell Physiol.">
        <title>Rice Annotation Project Database (RAP-DB): an integrative and interactive database for rice genomics.</title>
        <authorList>
            <person name="Sakai H."/>
            <person name="Lee S.S."/>
            <person name="Tanaka T."/>
            <person name="Numa H."/>
            <person name="Kim J."/>
            <person name="Kawahara Y."/>
            <person name="Wakimoto H."/>
            <person name="Yang C.C."/>
            <person name="Iwamoto M."/>
            <person name="Abe T."/>
            <person name="Yamada Y."/>
            <person name="Muto A."/>
            <person name="Inokuchi H."/>
            <person name="Ikemura T."/>
            <person name="Matsumoto T."/>
            <person name="Sasaki T."/>
            <person name="Itoh T."/>
        </authorList>
    </citation>
    <scope>NUCLEOTIDE SEQUENCE [LARGE SCALE GENOMIC DNA]</scope>
    <source>
        <strain evidence="3">cv. Nipponbare</strain>
    </source>
</reference>
<dbReference type="PaxDb" id="39947-A0A0N7KQI1"/>
<reference evidence="2 3" key="3">
    <citation type="journal article" date="2013" name="Rice">
        <title>Improvement of the Oryza sativa Nipponbare reference genome using next generation sequence and optical map data.</title>
        <authorList>
            <person name="Kawahara Y."/>
            <person name="de la Bastide M."/>
            <person name="Hamilton J.P."/>
            <person name="Kanamori H."/>
            <person name="McCombie W.R."/>
            <person name="Ouyang S."/>
            <person name="Schwartz D.C."/>
            <person name="Tanaka T."/>
            <person name="Wu J."/>
            <person name="Zhou S."/>
            <person name="Childs K.L."/>
            <person name="Davidson R.M."/>
            <person name="Lin H."/>
            <person name="Quesada-Ocampo L."/>
            <person name="Vaillancourt B."/>
            <person name="Sakai H."/>
            <person name="Lee S.S."/>
            <person name="Kim J."/>
            <person name="Numa H."/>
            <person name="Itoh T."/>
            <person name="Buell C.R."/>
            <person name="Matsumoto T."/>
        </authorList>
    </citation>
    <scope>NUCLEOTIDE SEQUENCE [LARGE SCALE GENOMIC DNA]</scope>
    <source>
        <strain evidence="3">cv. Nipponbare</strain>
    </source>
</reference>
<proteinExistence type="predicted"/>